<dbReference type="OrthoDB" id="6249720at2759"/>
<dbReference type="AlphaFoldDB" id="A0A9P0G5G1"/>
<name>A0A9P0G5G1_9CUCU</name>
<evidence type="ECO:0000313" key="1">
    <source>
        <dbReference type="EMBL" id="CAH1100638.1"/>
    </source>
</evidence>
<dbReference type="PANTHER" id="PTHR10773:SF19">
    <property type="match status" value="1"/>
</dbReference>
<proteinExistence type="predicted"/>
<dbReference type="Proteomes" id="UP001153636">
    <property type="component" value="Chromosome 10"/>
</dbReference>
<evidence type="ECO:0000313" key="2">
    <source>
        <dbReference type="Proteomes" id="UP001153636"/>
    </source>
</evidence>
<protein>
    <submittedName>
        <fullName evidence="1">Uncharacterized protein</fullName>
    </submittedName>
</protein>
<gene>
    <name evidence="1" type="ORF">PSYICH_LOCUS1811</name>
</gene>
<dbReference type="EMBL" id="OV651822">
    <property type="protein sequence ID" value="CAH1100638.1"/>
    <property type="molecule type" value="Genomic_DNA"/>
</dbReference>
<dbReference type="PANTHER" id="PTHR10773">
    <property type="entry name" value="DNA-DIRECTED RNA POLYMERASES I, II, AND III SUBUNIT RPABC2"/>
    <property type="match status" value="1"/>
</dbReference>
<accession>A0A9P0G5G1</accession>
<organism evidence="1 2">
    <name type="scientific">Psylliodes chrysocephalus</name>
    <dbReference type="NCBI Taxonomy" id="3402493"/>
    <lineage>
        <taxon>Eukaryota</taxon>
        <taxon>Metazoa</taxon>
        <taxon>Ecdysozoa</taxon>
        <taxon>Arthropoda</taxon>
        <taxon>Hexapoda</taxon>
        <taxon>Insecta</taxon>
        <taxon>Pterygota</taxon>
        <taxon>Neoptera</taxon>
        <taxon>Endopterygota</taxon>
        <taxon>Coleoptera</taxon>
        <taxon>Polyphaga</taxon>
        <taxon>Cucujiformia</taxon>
        <taxon>Chrysomeloidea</taxon>
        <taxon>Chrysomelidae</taxon>
        <taxon>Galerucinae</taxon>
        <taxon>Alticini</taxon>
        <taxon>Psylliodes</taxon>
    </lineage>
</organism>
<keyword evidence="2" id="KW-1185">Reference proteome</keyword>
<reference evidence="1" key="1">
    <citation type="submission" date="2022-01" db="EMBL/GenBank/DDBJ databases">
        <authorList>
            <person name="King R."/>
        </authorList>
    </citation>
    <scope>NUCLEOTIDE SEQUENCE</scope>
</reference>
<sequence length="284" mass="32811">MKQTLIKFSNRPLTDDETSLLAKGGNFSITPQTIPTEEGITNIEAEIEILPPGVKEEVCSESARIPRKPKLPKSNILRGEKEAIRSLNENEKIIILPFDKGNATVVMNTSDYRRNLVVCSKTTDLGFVESNKRGMKKPPNKMESSKKKTVITHIRRFPKYASHYSRKEFWNERQEEPVKESYYRFVFNTEFNVKFHKPYSDTCSRCDNFHNIIKHSKDLVLVNNTKRDLELHQRKAKKTNDAKKSDTEANKNSEDTVVICFDLQQQTLLTPLLSTSKVFYIHQL</sequence>